<dbReference type="RefSeq" id="WP_092503493.1">
    <property type="nucleotide sequence ID" value="NZ_FOEH01000002.1"/>
</dbReference>
<protein>
    <submittedName>
        <fullName evidence="2">Cell division protein FtsA</fullName>
    </submittedName>
</protein>
<dbReference type="InterPro" id="IPR050696">
    <property type="entry name" value="FtsA/MreB"/>
</dbReference>
<evidence type="ECO:0000313" key="3">
    <source>
        <dbReference type="Proteomes" id="UP000198733"/>
    </source>
</evidence>
<dbReference type="PANTHER" id="PTHR32432">
    <property type="entry name" value="CELL DIVISION PROTEIN FTSA-RELATED"/>
    <property type="match status" value="1"/>
</dbReference>
<dbReference type="Pfam" id="PF14450">
    <property type="entry name" value="FtsA"/>
    <property type="match status" value="1"/>
</dbReference>
<evidence type="ECO:0000259" key="1">
    <source>
        <dbReference type="SMART" id="SM00842"/>
    </source>
</evidence>
<keyword evidence="2" id="KW-0131">Cell cycle</keyword>
<dbReference type="CDD" id="cd24004">
    <property type="entry name" value="ASKHA_NBD_PilM-like"/>
    <property type="match status" value="1"/>
</dbReference>
<dbReference type="GO" id="GO:0051301">
    <property type="term" value="P:cell division"/>
    <property type="evidence" value="ECO:0007669"/>
    <property type="project" value="UniProtKB-KW"/>
</dbReference>
<dbReference type="SUPFAM" id="SSF53067">
    <property type="entry name" value="Actin-like ATPase domain"/>
    <property type="match status" value="2"/>
</dbReference>
<dbReference type="InterPro" id="IPR003494">
    <property type="entry name" value="SHS2_FtsA"/>
</dbReference>
<keyword evidence="3" id="KW-1185">Reference proteome</keyword>
<dbReference type="EMBL" id="FOEH01000002">
    <property type="protein sequence ID" value="SEQ09668.1"/>
    <property type="molecule type" value="Genomic_DNA"/>
</dbReference>
<gene>
    <name evidence="2" type="ORF">SAMN05216232_1535</name>
</gene>
<accession>A0A1H9DA87</accession>
<dbReference type="InterPro" id="IPR043129">
    <property type="entry name" value="ATPase_NBD"/>
</dbReference>
<dbReference type="Proteomes" id="UP000198733">
    <property type="component" value="Unassembled WGS sequence"/>
</dbReference>
<name>A0A1H9DA87_9BACI</name>
<dbReference type="SMART" id="SM00842">
    <property type="entry name" value="FtsA"/>
    <property type="match status" value="1"/>
</dbReference>
<feature type="domain" description="SHS2" evidence="1">
    <location>
        <begin position="5"/>
        <end position="202"/>
    </location>
</feature>
<comment type="caution">
    <text evidence="2">The sequence shown here is derived from an EMBL/GenBank/DDBJ whole genome shotgun (WGS) entry which is preliminary data.</text>
</comment>
<keyword evidence="2" id="KW-0132">Cell division</keyword>
<dbReference type="Gene3D" id="3.30.420.40">
    <property type="match status" value="2"/>
</dbReference>
<proteinExistence type="predicted"/>
<evidence type="ECO:0000313" key="2">
    <source>
        <dbReference type="EMBL" id="SEQ09668.1"/>
    </source>
</evidence>
<dbReference type="PANTHER" id="PTHR32432:SF3">
    <property type="entry name" value="ETHANOLAMINE UTILIZATION PROTEIN EUTJ"/>
    <property type="match status" value="1"/>
</dbReference>
<sequence>MGGRIFALDIGTRSVTGILIEKQDNNFAVIDYYMKEHEERSMRDGQIHNVIAVSEVIRDVKEKLEAEHGQLHQVSVAAAGRALKTCQAEATLKLDQHPITDSGTIKHLELSAVQAAQLKLAAMDNNNEYTNYYCVGYSVLEYKLDDAQIGSLIDQSGDQATAEIIATFLPKVVVESLLAALGRADLEMEALTLEPIAAIHVLIPESMRRLNVALVDIGAGTSDIAITDKGTVVAYGMVPVAGDEITEEISDQYLLDFPMAEQIKKSIIRSGQDTVQDILGFETTITYETLVEDIKKSVEKVADSISTEILKLNSKSPKAVMLVGGGSLTPNITTALANRLQLPENRVAKRGIDAIQNLVKTEKLPPGPDFVTPVGIAIAAKQNPVHYISVAVNEQTIRMFEMKQLTIGDCLVQAGLDIKKLFGKPGIASIVTVDGKEITLPGGYGQPPVIILNDFEATVDDVIQNGDKIIISKGNDGKEPHITIEELMGEGTSLFINFNNRSHKLETTFSVNGQLKPKSYLIQDNDEIIIRQLHTIEDFLVSESTEKLQYTQPFSIFVNNRKVTIDKGESHIYLNNKKVNRTHPLKQNDHLTIITAQHPMVQDVLPQLDKEFWNTINVTFNGKSVLIKQQQVSVLRNQLELGPDTELYFNDELQIKDRKQETFIFQDVFRYIDVDMTNASGHFQLYNNNQPTTFYESIQHGDKLQIVWGKKKS</sequence>
<organism evidence="2 3">
    <name type="scientific">Virgibacillus subterraneus</name>
    <dbReference type="NCBI Taxonomy" id="621109"/>
    <lineage>
        <taxon>Bacteria</taxon>
        <taxon>Bacillati</taxon>
        <taxon>Bacillota</taxon>
        <taxon>Bacilli</taxon>
        <taxon>Bacillales</taxon>
        <taxon>Bacillaceae</taxon>
        <taxon>Virgibacillus</taxon>
    </lineage>
</organism>
<reference evidence="2 3" key="1">
    <citation type="submission" date="2016-10" db="EMBL/GenBank/DDBJ databases">
        <authorList>
            <person name="Varghese N."/>
            <person name="Submissions S."/>
        </authorList>
    </citation>
    <scope>NUCLEOTIDE SEQUENCE [LARGE SCALE GENOMIC DNA]</scope>
    <source>
        <strain evidence="2 3">CGMCC 1.7734</strain>
    </source>
</reference>